<dbReference type="PROSITE" id="PS50929">
    <property type="entry name" value="ABC_TM1F"/>
    <property type="match status" value="1"/>
</dbReference>
<dbReference type="Pfam" id="PF00005">
    <property type="entry name" value="ABC_tran"/>
    <property type="match status" value="1"/>
</dbReference>
<dbReference type="InterPro" id="IPR017871">
    <property type="entry name" value="ABC_transporter-like_CS"/>
</dbReference>
<evidence type="ECO:0000256" key="2">
    <source>
        <dbReference type="ARBA" id="ARBA00022692"/>
    </source>
</evidence>
<dbReference type="InterPro" id="IPR003593">
    <property type="entry name" value="AAA+_ATPase"/>
</dbReference>
<dbReference type="GO" id="GO:0034040">
    <property type="term" value="F:ATPase-coupled lipid transmembrane transporter activity"/>
    <property type="evidence" value="ECO:0007669"/>
    <property type="project" value="TreeGrafter"/>
</dbReference>
<dbReference type="Gene3D" id="3.40.50.300">
    <property type="entry name" value="P-loop containing nucleotide triphosphate hydrolases"/>
    <property type="match status" value="1"/>
</dbReference>
<comment type="subcellular location">
    <subcellularLocation>
        <location evidence="1">Cell membrane</location>
        <topology evidence="1">Multi-pass membrane protein</topology>
    </subcellularLocation>
</comment>
<dbReference type="RefSeq" id="WP_057918494.1">
    <property type="nucleotide sequence ID" value="NZ_CP011129.1"/>
</dbReference>
<feature type="domain" description="Peptidase C39" evidence="10">
    <location>
        <begin position="17"/>
        <end position="139"/>
    </location>
</feature>
<dbReference type="GO" id="GO:0005886">
    <property type="term" value="C:plasma membrane"/>
    <property type="evidence" value="ECO:0007669"/>
    <property type="project" value="UniProtKB-SubCell"/>
</dbReference>
<organism evidence="11 12">
    <name type="scientific">Lysobacter antibioticus</name>
    <dbReference type="NCBI Taxonomy" id="84531"/>
    <lineage>
        <taxon>Bacteria</taxon>
        <taxon>Pseudomonadati</taxon>
        <taxon>Pseudomonadota</taxon>
        <taxon>Gammaproteobacteria</taxon>
        <taxon>Lysobacterales</taxon>
        <taxon>Lysobacteraceae</taxon>
        <taxon>Lysobacter</taxon>
    </lineage>
</organism>
<accession>A0A0S2FD84</accession>
<dbReference type="GO" id="GO:0005524">
    <property type="term" value="F:ATP binding"/>
    <property type="evidence" value="ECO:0007669"/>
    <property type="project" value="UniProtKB-KW"/>
</dbReference>
<dbReference type="Pfam" id="PF00664">
    <property type="entry name" value="ABC_membrane"/>
    <property type="match status" value="1"/>
</dbReference>
<dbReference type="InterPro" id="IPR039421">
    <property type="entry name" value="Type_1_exporter"/>
</dbReference>
<evidence type="ECO:0000256" key="7">
    <source>
        <dbReference type="SAM" id="Phobius"/>
    </source>
</evidence>
<protein>
    <submittedName>
        <fullName evidence="11">ABC transporter family protein</fullName>
    </submittedName>
</protein>
<feature type="transmembrane region" description="Helical" evidence="7">
    <location>
        <begin position="401"/>
        <end position="417"/>
    </location>
</feature>
<dbReference type="PANTHER" id="PTHR24221">
    <property type="entry name" value="ATP-BINDING CASSETTE SUB-FAMILY B"/>
    <property type="match status" value="1"/>
</dbReference>
<evidence type="ECO:0000256" key="5">
    <source>
        <dbReference type="ARBA" id="ARBA00022989"/>
    </source>
</evidence>
<dbReference type="Gene3D" id="1.20.1560.10">
    <property type="entry name" value="ABC transporter type 1, transmembrane domain"/>
    <property type="match status" value="1"/>
</dbReference>
<evidence type="ECO:0000256" key="4">
    <source>
        <dbReference type="ARBA" id="ARBA00022840"/>
    </source>
</evidence>
<evidence type="ECO:0000259" key="9">
    <source>
        <dbReference type="PROSITE" id="PS50929"/>
    </source>
</evidence>
<dbReference type="KEGG" id="lab:LA76x_3317"/>
<dbReference type="KEGG" id="laq:GLA29479_4849"/>
<keyword evidence="4" id="KW-0067">ATP-binding</keyword>
<evidence type="ECO:0000256" key="6">
    <source>
        <dbReference type="ARBA" id="ARBA00023136"/>
    </source>
</evidence>
<dbReference type="GO" id="GO:0016887">
    <property type="term" value="F:ATP hydrolysis activity"/>
    <property type="evidence" value="ECO:0007669"/>
    <property type="project" value="InterPro"/>
</dbReference>
<keyword evidence="5 7" id="KW-1133">Transmembrane helix</keyword>
<sequence>MNKPSRRGSTKTKFVSQTSAADCGHACISMLLSGLGLRMPMLALAARYPVSQRGMSAKEMLDVLRMCGVKPKALRATDGTVQALRHAALPAIVHLRHEHFVVVGAVDDKTVAVLDPASGESRMAHAEFEAIWSGVFICAERDETARSQVSISPLGQLFKEFLGENWSLWLFLLSVITLTVATTISFPWLLSRAVTFLAYGGSGSATGLGVGLLVLSLAFVVAHWMRARVSLLIQLRLDRSLITRFVDRLLKLPLRIFSLLPAGDLIARVNSVSGVRDFLSARITGLILDSGVLIATLAVLAFQSAPVALLFLALTLLSTAVLILCWKRLLRLTGGEVLAYSGYYSTLAETLTMAVDVKVNRKEQVFADRLMDRFGEHQKWLEARGKLNAVFEALYAYQDKVVPIAALLLLFVAFPTIDLSDQTAFYCYFLLGWTGPSVRAIQMFFMQLVVVRINADRIESIQGLMSLDEAAPAADAQAPPWAGPSQVAVSGVGFSYLGTGTPVLEDVSANFDDRGLNVIVGPSGCGKSTLLKLIGGLLLPDAGSIQVRVNGERGGGTGAAAASVAYLNQHPALFAGTVAENIAMFDPQADVERIERCARAACIHDEIVAWPLAYRTPVVAVGQSLSSGQCQRIALARLLYSHAPIMLLDEFTSDIDAATEGSILRHLRQWPGMKIIVTHRTQWIQPGDRVHDLGRIAQGGPRHERPVYA</sequence>
<feature type="domain" description="ABC transmembrane type-1" evidence="9">
    <location>
        <begin position="170"/>
        <end position="394"/>
    </location>
</feature>
<proteinExistence type="predicted"/>
<dbReference type="SUPFAM" id="SSF90123">
    <property type="entry name" value="ABC transporter transmembrane region"/>
    <property type="match status" value="1"/>
</dbReference>
<dbReference type="InterPro" id="IPR005074">
    <property type="entry name" value="Peptidase_C39"/>
</dbReference>
<dbReference type="PROSITE" id="PS00211">
    <property type="entry name" value="ABC_TRANSPORTER_1"/>
    <property type="match status" value="1"/>
</dbReference>
<dbReference type="InterPro" id="IPR036640">
    <property type="entry name" value="ABC1_TM_sf"/>
</dbReference>
<feature type="transmembrane region" description="Helical" evidence="7">
    <location>
        <begin position="168"/>
        <end position="190"/>
    </location>
</feature>
<dbReference type="STRING" id="84531.LA76x_3317"/>
<name>A0A0S2FD84_LYSAN</name>
<dbReference type="InterPro" id="IPR011527">
    <property type="entry name" value="ABC1_TM_dom"/>
</dbReference>
<feature type="domain" description="ABC transporter" evidence="8">
    <location>
        <begin position="487"/>
        <end position="709"/>
    </location>
</feature>
<evidence type="ECO:0000259" key="10">
    <source>
        <dbReference type="PROSITE" id="PS50990"/>
    </source>
</evidence>
<keyword evidence="6 7" id="KW-0472">Membrane</keyword>
<dbReference type="AlphaFoldDB" id="A0A0S2FD84"/>
<feature type="transmembrane region" description="Helical" evidence="7">
    <location>
        <begin position="196"/>
        <end position="222"/>
    </location>
</feature>
<dbReference type="EMBL" id="CP011129">
    <property type="protein sequence ID" value="ALN81443.1"/>
    <property type="molecule type" value="Genomic_DNA"/>
</dbReference>
<dbReference type="PANTHER" id="PTHR24221:SF606">
    <property type="entry name" value="COLICIN V SECRETION-PROCESSING ATP-BINDING PROTEIN"/>
    <property type="match status" value="1"/>
</dbReference>
<keyword evidence="3" id="KW-0547">Nucleotide-binding</keyword>
<dbReference type="Gene3D" id="3.90.70.10">
    <property type="entry name" value="Cysteine proteinases"/>
    <property type="match status" value="1"/>
</dbReference>
<dbReference type="Pfam" id="PF03412">
    <property type="entry name" value="Peptidase_C39"/>
    <property type="match status" value="1"/>
</dbReference>
<dbReference type="SMART" id="SM00382">
    <property type="entry name" value="AAA"/>
    <property type="match status" value="1"/>
</dbReference>
<dbReference type="PROSITE" id="PS50990">
    <property type="entry name" value="PEPTIDASE_C39"/>
    <property type="match status" value="1"/>
</dbReference>
<evidence type="ECO:0000313" key="11">
    <source>
        <dbReference type="EMBL" id="ALN81443.1"/>
    </source>
</evidence>
<dbReference type="InterPro" id="IPR027417">
    <property type="entry name" value="P-loop_NTPase"/>
</dbReference>
<dbReference type="eggNOG" id="COG2274">
    <property type="taxonomic scope" value="Bacteria"/>
</dbReference>
<keyword evidence="12" id="KW-1185">Reference proteome</keyword>
<dbReference type="SUPFAM" id="SSF52540">
    <property type="entry name" value="P-loop containing nucleoside triphosphate hydrolases"/>
    <property type="match status" value="1"/>
</dbReference>
<dbReference type="Proteomes" id="UP000060787">
    <property type="component" value="Chromosome"/>
</dbReference>
<feature type="transmembrane region" description="Helical" evidence="7">
    <location>
        <begin position="308"/>
        <end position="326"/>
    </location>
</feature>
<dbReference type="GO" id="GO:0008233">
    <property type="term" value="F:peptidase activity"/>
    <property type="evidence" value="ECO:0007669"/>
    <property type="project" value="InterPro"/>
</dbReference>
<dbReference type="GO" id="GO:0006508">
    <property type="term" value="P:proteolysis"/>
    <property type="evidence" value="ECO:0007669"/>
    <property type="project" value="InterPro"/>
</dbReference>
<feature type="transmembrane region" description="Helical" evidence="7">
    <location>
        <begin position="283"/>
        <end position="302"/>
    </location>
</feature>
<evidence type="ECO:0000313" key="12">
    <source>
        <dbReference type="Proteomes" id="UP000060787"/>
    </source>
</evidence>
<dbReference type="InterPro" id="IPR003439">
    <property type="entry name" value="ABC_transporter-like_ATP-bd"/>
</dbReference>
<dbReference type="GO" id="GO:0140359">
    <property type="term" value="F:ABC-type transporter activity"/>
    <property type="evidence" value="ECO:0007669"/>
    <property type="project" value="InterPro"/>
</dbReference>
<reference evidence="11 12" key="1">
    <citation type="journal article" date="2015" name="BMC Genomics">
        <title>Comparative genomics and metabolic profiling of the genus Lysobacter.</title>
        <authorList>
            <person name="de Bruijn I."/>
            <person name="Cheng X."/>
            <person name="de Jager V."/>
            <person name="Exposito R.G."/>
            <person name="Watrous J."/>
            <person name="Patel N."/>
            <person name="Postma J."/>
            <person name="Dorrestein P.C."/>
            <person name="Kobayashi D."/>
            <person name="Raaijmakers J.M."/>
        </authorList>
    </citation>
    <scope>NUCLEOTIDE SEQUENCE [LARGE SCALE GENOMIC DNA]</scope>
    <source>
        <strain evidence="11 12">76</strain>
    </source>
</reference>
<dbReference type="PROSITE" id="PS50893">
    <property type="entry name" value="ABC_TRANSPORTER_2"/>
    <property type="match status" value="1"/>
</dbReference>
<evidence type="ECO:0000256" key="1">
    <source>
        <dbReference type="ARBA" id="ARBA00004651"/>
    </source>
</evidence>
<dbReference type="PATRIC" id="fig|84531.7.peg.4739"/>
<evidence type="ECO:0000259" key="8">
    <source>
        <dbReference type="PROSITE" id="PS50893"/>
    </source>
</evidence>
<gene>
    <name evidence="11" type="ORF">LA76x_3317</name>
</gene>
<evidence type="ECO:0000256" key="3">
    <source>
        <dbReference type="ARBA" id="ARBA00022741"/>
    </source>
</evidence>
<keyword evidence="2 7" id="KW-0812">Transmembrane</keyword>